<comment type="caution">
    <text evidence="3">The sequence shown here is derived from an EMBL/GenBank/DDBJ whole genome shotgun (WGS) entry which is preliminary data.</text>
</comment>
<evidence type="ECO:0000259" key="2">
    <source>
        <dbReference type="PROSITE" id="PS50174"/>
    </source>
</evidence>
<reference evidence="3 4" key="1">
    <citation type="journal article" date="2018" name="MBio">
        <title>Comparative Genomics Reveals the Core Gene Toolbox for the Fungus-Insect Symbiosis.</title>
        <authorList>
            <person name="Wang Y."/>
            <person name="Stata M."/>
            <person name="Wang W."/>
            <person name="Stajich J.E."/>
            <person name="White M.M."/>
            <person name="Moncalvo J.M."/>
        </authorList>
    </citation>
    <scope>NUCLEOTIDE SEQUENCE [LARGE SCALE GENOMIC DNA]</scope>
    <source>
        <strain evidence="3 4">SC-DP-2</strain>
    </source>
</reference>
<organism evidence="3 4">
    <name type="scientific">Smittium megazygosporum</name>
    <dbReference type="NCBI Taxonomy" id="133381"/>
    <lineage>
        <taxon>Eukaryota</taxon>
        <taxon>Fungi</taxon>
        <taxon>Fungi incertae sedis</taxon>
        <taxon>Zoopagomycota</taxon>
        <taxon>Kickxellomycotina</taxon>
        <taxon>Harpellomycetes</taxon>
        <taxon>Harpellales</taxon>
        <taxon>Legeriomycetaceae</taxon>
        <taxon>Smittium</taxon>
    </lineage>
</organism>
<dbReference type="OrthoDB" id="29523at2759"/>
<feature type="compositionally biased region" description="Polar residues" evidence="1">
    <location>
        <begin position="29"/>
        <end position="39"/>
    </location>
</feature>
<sequence length="181" mass="19942">MTDNNNQFSLIHNSSPADFYKSLLESSSNDTKAKSNTKPSFEKKSNLLSSKTNTANSTDSLITGSESSQIDPSFAALQLLNEEYSYCSNCEIFIQKDQFPFHLQAISHLFSSTKKIEQSLQQDNVGYKILKKLGWKDGSGLGKQLDGIKVPIKSVKKRDRAGIGLSRQPISTTATTTSPQL</sequence>
<dbReference type="EMBL" id="MBFS01002987">
    <property type="protein sequence ID" value="PVU90096.1"/>
    <property type="molecule type" value="Genomic_DNA"/>
</dbReference>
<feature type="compositionally biased region" description="Polar residues" evidence="1">
    <location>
        <begin position="168"/>
        <end position="181"/>
    </location>
</feature>
<dbReference type="Proteomes" id="UP000245609">
    <property type="component" value="Unassembled WGS sequence"/>
</dbReference>
<accession>A0A2T9YCN3</accession>
<dbReference type="PANTHER" id="PTHR20923">
    <property type="entry name" value="BAT4 PROTEIN-RELATED"/>
    <property type="match status" value="1"/>
</dbReference>
<dbReference type="AlphaFoldDB" id="A0A2T9YCN3"/>
<name>A0A2T9YCN3_9FUNG</name>
<feature type="domain" description="G-patch" evidence="2">
    <location>
        <begin position="122"/>
        <end position="168"/>
    </location>
</feature>
<dbReference type="PROSITE" id="PS50174">
    <property type="entry name" value="G_PATCH"/>
    <property type="match status" value="1"/>
</dbReference>
<dbReference type="InterPro" id="IPR039146">
    <property type="entry name" value="GPANK1"/>
</dbReference>
<evidence type="ECO:0000313" key="3">
    <source>
        <dbReference type="EMBL" id="PVU90096.1"/>
    </source>
</evidence>
<feature type="region of interest" description="Disordered" evidence="1">
    <location>
        <begin position="29"/>
        <end position="67"/>
    </location>
</feature>
<dbReference type="Pfam" id="PF01585">
    <property type="entry name" value="G-patch"/>
    <property type="match status" value="1"/>
</dbReference>
<protein>
    <recommendedName>
        <fullName evidence="2">G-patch domain-containing protein</fullName>
    </recommendedName>
</protein>
<dbReference type="SMART" id="SM00443">
    <property type="entry name" value="G_patch"/>
    <property type="match status" value="1"/>
</dbReference>
<proteinExistence type="predicted"/>
<feature type="compositionally biased region" description="Polar residues" evidence="1">
    <location>
        <begin position="46"/>
        <end position="67"/>
    </location>
</feature>
<keyword evidence="4" id="KW-1185">Reference proteome</keyword>
<evidence type="ECO:0000313" key="4">
    <source>
        <dbReference type="Proteomes" id="UP000245609"/>
    </source>
</evidence>
<evidence type="ECO:0000256" key="1">
    <source>
        <dbReference type="SAM" id="MobiDB-lite"/>
    </source>
</evidence>
<gene>
    <name evidence="3" type="ORF">BB560_006239</name>
</gene>
<dbReference type="InterPro" id="IPR000467">
    <property type="entry name" value="G_patch_dom"/>
</dbReference>
<dbReference type="GO" id="GO:0003676">
    <property type="term" value="F:nucleic acid binding"/>
    <property type="evidence" value="ECO:0007669"/>
    <property type="project" value="InterPro"/>
</dbReference>
<dbReference type="PANTHER" id="PTHR20923:SF1">
    <property type="entry name" value="G PATCH DOMAIN AND ANKYRIN REPEAT-CONTAINING PROTEIN 1"/>
    <property type="match status" value="1"/>
</dbReference>
<feature type="region of interest" description="Disordered" evidence="1">
    <location>
        <begin position="160"/>
        <end position="181"/>
    </location>
</feature>